<evidence type="ECO:0000256" key="7">
    <source>
        <dbReference type="SAM" id="MobiDB-lite"/>
    </source>
</evidence>
<evidence type="ECO:0000313" key="11">
    <source>
        <dbReference type="Proteomes" id="UP001175271"/>
    </source>
</evidence>
<evidence type="ECO:0000256" key="1">
    <source>
        <dbReference type="ARBA" id="ARBA00004123"/>
    </source>
</evidence>
<comment type="subcellular location">
    <subcellularLocation>
        <location evidence="1">Nucleus</location>
    </subcellularLocation>
</comment>
<dbReference type="SMART" id="SM00249">
    <property type="entry name" value="PHD"/>
    <property type="match status" value="1"/>
</dbReference>
<evidence type="ECO:0000256" key="2">
    <source>
        <dbReference type="ARBA" id="ARBA00022723"/>
    </source>
</evidence>
<protein>
    <recommendedName>
        <fullName evidence="9">PHD-type domain-containing protein</fullName>
    </recommendedName>
</protein>
<accession>A0AA39IRD8</accession>
<organism evidence="10 11">
    <name type="scientific">Steinernema hermaphroditum</name>
    <dbReference type="NCBI Taxonomy" id="289476"/>
    <lineage>
        <taxon>Eukaryota</taxon>
        <taxon>Metazoa</taxon>
        <taxon>Ecdysozoa</taxon>
        <taxon>Nematoda</taxon>
        <taxon>Chromadorea</taxon>
        <taxon>Rhabditida</taxon>
        <taxon>Tylenchina</taxon>
        <taxon>Panagrolaimomorpha</taxon>
        <taxon>Strongyloidoidea</taxon>
        <taxon>Steinernematidae</taxon>
        <taxon>Steinernema</taxon>
    </lineage>
</organism>
<dbReference type="InterPro" id="IPR019787">
    <property type="entry name" value="Znf_PHD-finger"/>
</dbReference>
<gene>
    <name evidence="10" type="ORF">QR680_011188</name>
</gene>
<name>A0AA39IRD8_9BILA</name>
<dbReference type="EMBL" id="JAUCMV010000001">
    <property type="protein sequence ID" value="KAK0429097.1"/>
    <property type="molecule type" value="Genomic_DNA"/>
</dbReference>
<dbReference type="InterPro" id="IPR013083">
    <property type="entry name" value="Znf_RING/FYVE/PHD"/>
</dbReference>
<evidence type="ECO:0000256" key="3">
    <source>
        <dbReference type="ARBA" id="ARBA00022771"/>
    </source>
</evidence>
<dbReference type="PANTHER" id="PTHR46174:SF1">
    <property type="entry name" value="CXXC-TYPE ZINC FINGER PROTEIN 1"/>
    <property type="match status" value="1"/>
</dbReference>
<keyword evidence="5" id="KW-0539">Nucleus</keyword>
<evidence type="ECO:0000256" key="6">
    <source>
        <dbReference type="PROSITE-ProRule" id="PRU00146"/>
    </source>
</evidence>
<keyword evidence="3 6" id="KW-0863">Zinc-finger</keyword>
<feature type="chain" id="PRO_5041429609" description="PHD-type domain-containing protein" evidence="8">
    <location>
        <begin position="20"/>
        <end position="219"/>
    </location>
</feature>
<dbReference type="GO" id="GO:0048188">
    <property type="term" value="C:Set1C/COMPASS complex"/>
    <property type="evidence" value="ECO:0007669"/>
    <property type="project" value="InterPro"/>
</dbReference>
<keyword evidence="11" id="KW-1185">Reference proteome</keyword>
<feature type="domain" description="PHD-type" evidence="9">
    <location>
        <begin position="91"/>
        <end position="139"/>
    </location>
</feature>
<dbReference type="Proteomes" id="UP001175271">
    <property type="component" value="Unassembled WGS sequence"/>
</dbReference>
<reference evidence="10" key="1">
    <citation type="submission" date="2023-06" db="EMBL/GenBank/DDBJ databases">
        <title>Genomic analysis of the entomopathogenic nematode Steinernema hermaphroditum.</title>
        <authorList>
            <person name="Schwarz E.M."/>
            <person name="Heppert J.K."/>
            <person name="Baniya A."/>
            <person name="Schwartz H.T."/>
            <person name="Tan C.-H."/>
            <person name="Antoshechkin I."/>
            <person name="Sternberg P.W."/>
            <person name="Goodrich-Blair H."/>
            <person name="Dillman A.R."/>
        </authorList>
    </citation>
    <scope>NUCLEOTIDE SEQUENCE</scope>
    <source>
        <strain evidence="10">PS9179</strain>
        <tissue evidence="10">Whole animal</tissue>
    </source>
</reference>
<dbReference type="InterPro" id="IPR037869">
    <property type="entry name" value="Spp1/CFP1"/>
</dbReference>
<keyword evidence="4" id="KW-0862">Zinc</keyword>
<comment type="caution">
    <text evidence="10">The sequence shown here is derived from an EMBL/GenBank/DDBJ whole genome shotgun (WGS) entry which is preliminary data.</text>
</comment>
<feature type="region of interest" description="Disordered" evidence="7">
    <location>
        <begin position="144"/>
        <end position="174"/>
    </location>
</feature>
<dbReference type="InterPro" id="IPR011011">
    <property type="entry name" value="Znf_FYVE_PHD"/>
</dbReference>
<sequence>MYAYRYIPLLLLLSLAILAEDSRNKTQLAVDPRDIGNTTEHAGKIDKRTKTKIDCILFDGCYESFLFPVTSFPEQQFCTSVLSVDMTQKEKLYCICQGPDDGSKMIACDGCNEWFHCRCIRFKESMEAETFFCRECRKKKPKMEKPQKANQPAAKKAKKPKKEEQEEEKEEEKGDVKYFQELKATCREILLAEGMTELIPHLDCLEMSEDFAWPNLANY</sequence>
<proteinExistence type="predicted"/>
<evidence type="ECO:0000256" key="4">
    <source>
        <dbReference type="ARBA" id="ARBA00022833"/>
    </source>
</evidence>
<dbReference type="SUPFAM" id="SSF57903">
    <property type="entry name" value="FYVE/PHD zinc finger"/>
    <property type="match status" value="1"/>
</dbReference>
<evidence type="ECO:0000256" key="5">
    <source>
        <dbReference type="ARBA" id="ARBA00023242"/>
    </source>
</evidence>
<dbReference type="PROSITE" id="PS01359">
    <property type="entry name" value="ZF_PHD_1"/>
    <property type="match status" value="1"/>
</dbReference>
<dbReference type="PROSITE" id="PS50016">
    <property type="entry name" value="ZF_PHD_2"/>
    <property type="match status" value="1"/>
</dbReference>
<keyword evidence="2" id="KW-0479">Metal-binding</keyword>
<feature type="signal peptide" evidence="8">
    <location>
        <begin position="1"/>
        <end position="19"/>
    </location>
</feature>
<evidence type="ECO:0000259" key="9">
    <source>
        <dbReference type="PROSITE" id="PS50016"/>
    </source>
</evidence>
<dbReference type="Gene3D" id="3.30.40.10">
    <property type="entry name" value="Zinc/RING finger domain, C3HC4 (zinc finger)"/>
    <property type="match status" value="1"/>
</dbReference>
<dbReference type="Pfam" id="PF00628">
    <property type="entry name" value="PHD"/>
    <property type="match status" value="1"/>
</dbReference>
<keyword evidence="8" id="KW-0732">Signal</keyword>
<dbReference type="GO" id="GO:0008270">
    <property type="term" value="F:zinc ion binding"/>
    <property type="evidence" value="ECO:0007669"/>
    <property type="project" value="UniProtKB-KW"/>
</dbReference>
<dbReference type="InterPro" id="IPR019786">
    <property type="entry name" value="Zinc_finger_PHD-type_CS"/>
</dbReference>
<dbReference type="AlphaFoldDB" id="A0AA39IRD8"/>
<dbReference type="GO" id="GO:0045893">
    <property type="term" value="P:positive regulation of DNA-templated transcription"/>
    <property type="evidence" value="ECO:0007669"/>
    <property type="project" value="TreeGrafter"/>
</dbReference>
<dbReference type="PANTHER" id="PTHR46174">
    <property type="entry name" value="CXXC-TYPE ZINC FINGER PROTEIN 1"/>
    <property type="match status" value="1"/>
</dbReference>
<evidence type="ECO:0000313" key="10">
    <source>
        <dbReference type="EMBL" id="KAK0429097.1"/>
    </source>
</evidence>
<dbReference type="InterPro" id="IPR001965">
    <property type="entry name" value="Znf_PHD"/>
</dbReference>
<evidence type="ECO:0000256" key="8">
    <source>
        <dbReference type="SAM" id="SignalP"/>
    </source>
</evidence>